<sequence>MFSQTCRQFSRSRQLCSKPSTDTVPRQVLVLLVLVLVFNVWLSSHIWLFRLVPSQLIEQLINTLYRQRVSAAAASRSAAACHSVCTRLVAEQIKSHLRACTGTI</sequence>
<keyword evidence="1" id="KW-0812">Transmembrane</keyword>
<dbReference type="AlphaFoldDB" id="A0A4Z2G737"/>
<keyword evidence="3" id="KW-1185">Reference proteome</keyword>
<keyword evidence="1" id="KW-0472">Membrane</keyword>
<comment type="caution">
    <text evidence="2">The sequence shown here is derived from an EMBL/GenBank/DDBJ whole genome shotgun (WGS) entry which is preliminary data.</text>
</comment>
<dbReference type="EMBL" id="SRLO01000689">
    <property type="protein sequence ID" value="TNN48614.1"/>
    <property type="molecule type" value="Genomic_DNA"/>
</dbReference>
<accession>A0A4Z2G737</accession>
<proteinExistence type="predicted"/>
<feature type="transmembrane region" description="Helical" evidence="1">
    <location>
        <begin position="28"/>
        <end position="49"/>
    </location>
</feature>
<keyword evidence="1" id="KW-1133">Transmembrane helix</keyword>
<gene>
    <name evidence="2" type="ORF">EYF80_041201</name>
</gene>
<evidence type="ECO:0000313" key="3">
    <source>
        <dbReference type="Proteomes" id="UP000314294"/>
    </source>
</evidence>
<dbReference type="Proteomes" id="UP000314294">
    <property type="component" value="Unassembled WGS sequence"/>
</dbReference>
<evidence type="ECO:0000313" key="2">
    <source>
        <dbReference type="EMBL" id="TNN48614.1"/>
    </source>
</evidence>
<name>A0A4Z2G737_9TELE</name>
<evidence type="ECO:0000256" key="1">
    <source>
        <dbReference type="SAM" id="Phobius"/>
    </source>
</evidence>
<reference evidence="2 3" key="1">
    <citation type="submission" date="2019-03" db="EMBL/GenBank/DDBJ databases">
        <title>First draft genome of Liparis tanakae, snailfish: a comprehensive survey of snailfish specific genes.</title>
        <authorList>
            <person name="Kim W."/>
            <person name="Song I."/>
            <person name="Jeong J.-H."/>
            <person name="Kim D."/>
            <person name="Kim S."/>
            <person name="Ryu S."/>
            <person name="Song J.Y."/>
            <person name="Lee S.K."/>
        </authorList>
    </citation>
    <scope>NUCLEOTIDE SEQUENCE [LARGE SCALE GENOMIC DNA]</scope>
    <source>
        <tissue evidence="2">Muscle</tissue>
    </source>
</reference>
<dbReference type="OrthoDB" id="5464at2759"/>
<organism evidence="2 3">
    <name type="scientific">Liparis tanakae</name>
    <name type="common">Tanaka's snailfish</name>
    <dbReference type="NCBI Taxonomy" id="230148"/>
    <lineage>
        <taxon>Eukaryota</taxon>
        <taxon>Metazoa</taxon>
        <taxon>Chordata</taxon>
        <taxon>Craniata</taxon>
        <taxon>Vertebrata</taxon>
        <taxon>Euteleostomi</taxon>
        <taxon>Actinopterygii</taxon>
        <taxon>Neopterygii</taxon>
        <taxon>Teleostei</taxon>
        <taxon>Neoteleostei</taxon>
        <taxon>Acanthomorphata</taxon>
        <taxon>Eupercaria</taxon>
        <taxon>Perciformes</taxon>
        <taxon>Cottioidei</taxon>
        <taxon>Cottales</taxon>
        <taxon>Liparidae</taxon>
        <taxon>Liparis</taxon>
    </lineage>
</organism>
<protein>
    <submittedName>
        <fullName evidence="2">Uncharacterized protein</fullName>
    </submittedName>
</protein>